<proteinExistence type="inferred from homology"/>
<dbReference type="GO" id="GO:0018818">
    <property type="term" value="F:acetylene hydratase activity"/>
    <property type="evidence" value="ECO:0007669"/>
    <property type="project" value="InterPro"/>
</dbReference>
<dbReference type="InterPro" id="IPR037949">
    <property type="entry name" value="MopB_CT_Acetylene-hydratase"/>
</dbReference>
<evidence type="ECO:0000256" key="3">
    <source>
        <dbReference type="ARBA" id="ARBA00010312"/>
    </source>
</evidence>
<keyword evidence="8" id="KW-1185">Reference proteome</keyword>
<evidence type="ECO:0000256" key="1">
    <source>
        <dbReference type="ARBA" id="ARBA00001966"/>
    </source>
</evidence>
<reference evidence="7" key="1">
    <citation type="submission" date="2021-04" db="EMBL/GenBank/DDBJ databases">
        <authorList>
            <person name="Hornung B."/>
        </authorList>
    </citation>
    <scope>NUCLEOTIDE SEQUENCE</scope>
    <source>
        <strain evidence="7">G5G6</strain>
    </source>
</reference>
<dbReference type="RefSeq" id="WP_220634778.1">
    <property type="nucleotide sequence ID" value="NZ_CAJQUM010000001.1"/>
</dbReference>
<name>A0A916J3I2_9PROT</name>
<evidence type="ECO:0000313" key="8">
    <source>
        <dbReference type="Proteomes" id="UP000742786"/>
    </source>
</evidence>
<keyword evidence="4" id="KW-0479">Metal-binding</keyword>
<dbReference type="GO" id="GO:0043546">
    <property type="term" value="F:molybdopterin cofactor binding"/>
    <property type="evidence" value="ECO:0007669"/>
    <property type="project" value="InterPro"/>
</dbReference>
<dbReference type="GO" id="GO:0030313">
    <property type="term" value="C:cell envelope"/>
    <property type="evidence" value="ECO:0007669"/>
    <property type="project" value="UniProtKB-SubCell"/>
</dbReference>
<dbReference type="EMBL" id="CAJQUM010000001">
    <property type="protein sequence ID" value="CAG4882731.1"/>
    <property type="molecule type" value="Genomic_DNA"/>
</dbReference>
<comment type="similarity">
    <text evidence="3">Belongs to the prokaryotic molybdopterin-containing oxidoreductase family.</text>
</comment>
<evidence type="ECO:0000313" key="7">
    <source>
        <dbReference type="EMBL" id="CAG4882731.1"/>
    </source>
</evidence>
<dbReference type="InterPro" id="IPR006657">
    <property type="entry name" value="MoPterin_dinucl-bd_dom"/>
</dbReference>
<dbReference type="Proteomes" id="UP000742786">
    <property type="component" value="Unassembled WGS sequence"/>
</dbReference>
<gene>
    <name evidence="7" type="ORF">GTOL_10613</name>
</gene>
<sequence length="132" mass="15072">MLTTGGRIPVFFNSEGRQLAKLRRLHPDPITEMHPETAARLGIADGDWIWIETLRGRIRQRARFVDGMDPRVISSQHAWWFPEEKDPEHGIWKSNVNVLTNIEGPHDPAMGTYHLRALLCRVSKAEEPVSPS</sequence>
<evidence type="ECO:0000256" key="5">
    <source>
        <dbReference type="ARBA" id="ARBA00023002"/>
    </source>
</evidence>
<keyword evidence="4" id="KW-0411">Iron-sulfur</keyword>
<evidence type="ECO:0000259" key="6">
    <source>
        <dbReference type="Pfam" id="PF01568"/>
    </source>
</evidence>
<dbReference type="Pfam" id="PF01568">
    <property type="entry name" value="Molydop_binding"/>
    <property type="match status" value="1"/>
</dbReference>
<keyword evidence="5" id="KW-0560">Oxidoreductase</keyword>
<dbReference type="PANTHER" id="PTHR43598:SF5">
    <property type="entry name" value="DMSO REDUCTASE CHAIN A"/>
    <property type="match status" value="1"/>
</dbReference>
<feature type="domain" description="Molybdopterin dinucleotide-binding" evidence="6">
    <location>
        <begin position="4"/>
        <end position="103"/>
    </location>
</feature>
<dbReference type="Gene3D" id="2.40.40.20">
    <property type="match status" value="1"/>
</dbReference>
<accession>A0A916J3I2</accession>
<keyword evidence="4" id="KW-0004">4Fe-4S</keyword>
<evidence type="ECO:0000256" key="2">
    <source>
        <dbReference type="ARBA" id="ARBA00004196"/>
    </source>
</evidence>
<evidence type="ECO:0000256" key="4">
    <source>
        <dbReference type="ARBA" id="ARBA00022485"/>
    </source>
</evidence>
<dbReference type="AlphaFoldDB" id="A0A916J3I2"/>
<dbReference type="InterPro" id="IPR009010">
    <property type="entry name" value="Asp_de-COase-like_dom_sf"/>
</dbReference>
<comment type="subcellular location">
    <subcellularLocation>
        <location evidence="2">Cell envelope</location>
    </subcellularLocation>
</comment>
<dbReference type="PANTHER" id="PTHR43598">
    <property type="entry name" value="TUNGSTEN-CONTAINING FORMYLMETHANOFURAN DEHYDROGENASE 2 SUBUNIT B"/>
    <property type="match status" value="1"/>
</dbReference>
<organism evidence="7 8">
    <name type="scientific">Georgfuchsia toluolica</name>
    <dbReference type="NCBI Taxonomy" id="424218"/>
    <lineage>
        <taxon>Bacteria</taxon>
        <taxon>Pseudomonadati</taxon>
        <taxon>Pseudomonadota</taxon>
        <taxon>Betaproteobacteria</taxon>
        <taxon>Nitrosomonadales</taxon>
        <taxon>Sterolibacteriaceae</taxon>
        <taxon>Georgfuchsia</taxon>
    </lineage>
</organism>
<dbReference type="CDD" id="cd02781">
    <property type="entry name" value="MopB_CT_Acetylene-hydratase"/>
    <property type="match status" value="1"/>
</dbReference>
<dbReference type="GO" id="GO:0016491">
    <property type="term" value="F:oxidoreductase activity"/>
    <property type="evidence" value="ECO:0007669"/>
    <property type="project" value="UniProtKB-KW"/>
</dbReference>
<comment type="caution">
    <text evidence="7">The sequence shown here is derived from an EMBL/GenBank/DDBJ whole genome shotgun (WGS) entry which is preliminary data.</text>
</comment>
<dbReference type="SUPFAM" id="SSF50692">
    <property type="entry name" value="ADC-like"/>
    <property type="match status" value="1"/>
</dbReference>
<keyword evidence="4" id="KW-0408">Iron</keyword>
<protein>
    <submittedName>
        <fullName evidence="7">Anaerobic dehydrogenases, typically selenocysteine-containing</fullName>
    </submittedName>
</protein>
<comment type="cofactor">
    <cofactor evidence="1">
        <name>[4Fe-4S] cluster</name>
        <dbReference type="ChEBI" id="CHEBI:49883"/>
    </cofactor>
</comment>
<dbReference type="GO" id="GO:0051539">
    <property type="term" value="F:4 iron, 4 sulfur cluster binding"/>
    <property type="evidence" value="ECO:0007669"/>
    <property type="project" value="UniProtKB-KW"/>
</dbReference>